<dbReference type="Gene3D" id="2.60.120.1440">
    <property type="match status" value="1"/>
</dbReference>
<feature type="transmembrane region" description="Helical" evidence="1">
    <location>
        <begin position="80"/>
        <end position="99"/>
    </location>
</feature>
<keyword evidence="1" id="KW-0472">Membrane</keyword>
<dbReference type="Pfam" id="PF16344">
    <property type="entry name" value="FecR_C"/>
    <property type="match status" value="1"/>
</dbReference>
<proteinExistence type="predicted"/>
<keyword evidence="1" id="KW-1133">Transmembrane helix</keyword>
<keyword evidence="1" id="KW-0812">Transmembrane</keyword>
<evidence type="ECO:0000313" key="4">
    <source>
        <dbReference type="EMBL" id="VYT30220.1"/>
    </source>
</evidence>
<dbReference type="InterPro" id="IPR012373">
    <property type="entry name" value="Ferrdict_sens_TM"/>
</dbReference>
<gene>
    <name evidence="4" type="ORF">BCLFYP20_03086</name>
</gene>
<dbReference type="RefSeq" id="WP_227102875.1">
    <property type="nucleotide sequence ID" value="NZ_CACRTB010000029.1"/>
</dbReference>
<reference evidence="4" key="1">
    <citation type="submission" date="2019-11" db="EMBL/GenBank/DDBJ databases">
        <authorList>
            <person name="Feng L."/>
        </authorList>
    </citation>
    <scope>NUCLEOTIDE SEQUENCE</scope>
    <source>
        <strain evidence="4">BcaccaeLFYP20</strain>
    </source>
</reference>
<accession>A0A6N2VJW2</accession>
<feature type="domain" description="FecR protein" evidence="2">
    <location>
        <begin position="112"/>
        <end position="207"/>
    </location>
</feature>
<dbReference type="EMBL" id="CACRTB010000029">
    <property type="protein sequence ID" value="VYT30220.1"/>
    <property type="molecule type" value="Genomic_DNA"/>
</dbReference>
<dbReference type="PANTHER" id="PTHR30273:SF2">
    <property type="entry name" value="PROTEIN FECR"/>
    <property type="match status" value="1"/>
</dbReference>
<dbReference type="FunFam" id="2.60.120.1440:FF:000001">
    <property type="entry name" value="Putative anti-sigma factor"/>
    <property type="match status" value="1"/>
</dbReference>
<dbReference type="Gene3D" id="3.55.50.30">
    <property type="match status" value="1"/>
</dbReference>
<dbReference type="AlphaFoldDB" id="A0A6N2VJW2"/>
<protein>
    <submittedName>
        <fullName evidence="4">Fec operon regulator FecR</fullName>
    </submittedName>
</protein>
<dbReference type="InterPro" id="IPR032508">
    <property type="entry name" value="FecR_C"/>
</dbReference>
<dbReference type="PIRSF" id="PIRSF018266">
    <property type="entry name" value="FecR"/>
    <property type="match status" value="1"/>
</dbReference>
<evidence type="ECO:0000259" key="2">
    <source>
        <dbReference type="Pfam" id="PF04773"/>
    </source>
</evidence>
<name>A0A6N2VJW2_9BACE</name>
<evidence type="ECO:0000256" key="1">
    <source>
        <dbReference type="SAM" id="Phobius"/>
    </source>
</evidence>
<organism evidence="4">
    <name type="scientific">Bacteroides caccae</name>
    <dbReference type="NCBI Taxonomy" id="47678"/>
    <lineage>
        <taxon>Bacteria</taxon>
        <taxon>Pseudomonadati</taxon>
        <taxon>Bacteroidota</taxon>
        <taxon>Bacteroidia</taxon>
        <taxon>Bacteroidales</taxon>
        <taxon>Bacteroidaceae</taxon>
        <taxon>Bacteroides</taxon>
    </lineage>
</organism>
<dbReference type="Pfam" id="PF04773">
    <property type="entry name" value="FecR"/>
    <property type="match status" value="1"/>
</dbReference>
<dbReference type="PANTHER" id="PTHR30273">
    <property type="entry name" value="PERIPLASMIC SIGNAL SENSOR AND SIGMA FACTOR ACTIVATOR FECR-RELATED"/>
    <property type="match status" value="1"/>
</dbReference>
<dbReference type="InterPro" id="IPR006860">
    <property type="entry name" value="FecR"/>
</dbReference>
<feature type="domain" description="Protein FecR C-terminal" evidence="3">
    <location>
        <begin position="251"/>
        <end position="321"/>
    </location>
</feature>
<evidence type="ECO:0000259" key="3">
    <source>
        <dbReference type="Pfam" id="PF16344"/>
    </source>
</evidence>
<dbReference type="GO" id="GO:0016989">
    <property type="term" value="F:sigma factor antagonist activity"/>
    <property type="evidence" value="ECO:0007669"/>
    <property type="project" value="TreeGrafter"/>
</dbReference>
<sequence length="322" mass="37750">MNRYINENDKKMDELLQKYIAGNASEKESQRIMEWLREDEQHLREYKRQRKLYDITLWQTKSPVDIQQEKKDPLRRVLDVIVRIAAVIVFTVATTYFYTHHVLQDKEENMQTVVVPAGQHAELYLADGTHVWLNSGSRLTFPGRFSKKVRHVELDGEGYFKVSSNIKQPFIVGTNRCNIRVLGTEFNVLAYEKDSIWETALLEGAVEILQKKSEVSLMKLKPGDMARLSKNQLTKEKIHTTDYFRWKEGLICFNDISLRDIMEKLKLYYDVNFVINNQQILDAHYTGKFQTHDGIEHVIRVLALNNKFTYIKDNESNTITIN</sequence>